<name>A0A5N4AYX8_PHOPY</name>
<organism evidence="2 3">
    <name type="scientific">Photinus pyralis</name>
    <name type="common">Common eastern firefly</name>
    <name type="synonym">Lampyris pyralis</name>
    <dbReference type="NCBI Taxonomy" id="7054"/>
    <lineage>
        <taxon>Eukaryota</taxon>
        <taxon>Metazoa</taxon>
        <taxon>Ecdysozoa</taxon>
        <taxon>Arthropoda</taxon>
        <taxon>Hexapoda</taxon>
        <taxon>Insecta</taxon>
        <taxon>Pterygota</taxon>
        <taxon>Neoptera</taxon>
        <taxon>Endopterygota</taxon>
        <taxon>Coleoptera</taxon>
        <taxon>Polyphaga</taxon>
        <taxon>Elateriformia</taxon>
        <taxon>Elateroidea</taxon>
        <taxon>Lampyridae</taxon>
        <taxon>Lampyrinae</taxon>
        <taxon>Photinus</taxon>
    </lineage>
</organism>
<proteinExistence type="predicted"/>
<dbReference type="InParanoid" id="A0A5N4AYX8"/>
<accession>A0A5N4AYX8</accession>
<dbReference type="SUPFAM" id="SSF56112">
    <property type="entry name" value="Protein kinase-like (PK-like)"/>
    <property type="match status" value="2"/>
</dbReference>
<reference evidence="2 3" key="1">
    <citation type="journal article" date="2018" name="Elife">
        <title>Firefly genomes illuminate parallel origins of bioluminescence in beetles.</title>
        <authorList>
            <person name="Fallon T.R."/>
            <person name="Lower S.E."/>
            <person name="Chang C.H."/>
            <person name="Bessho-Uehara M."/>
            <person name="Martin G.J."/>
            <person name="Bewick A.J."/>
            <person name="Behringer M."/>
            <person name="Debat H.J."/>
            <person name="Wong I."/>
            <person name="Day J.C."/>
            <person name="Suvorov A."/>
            <person name="Silva C.J."/>
            <person name="Stanger-Hall K.F."/>
            <person name="Hall D.W."/>
            <person name="Schmitz R.J."/>
            <person name="Nelson D.R."/>
            <person name="Lewis S.M."/>
            <person name="Shigenobu S."/>
            <person name="Bybee S.M."/>
            <person name="Larracuente A.M."/>
            <person name="Oba Y."/>
            <person name="Weng J.K."/>
        </authorList>
    </citation>
    <scope>NUCLEOTIDE SEQUENCE [LARGE SCALE GENOMIC DNA]</scope>
    <source>
        <strain evidence="2">1611_PpyrPB1</strain>
        <tissue evidence="2">Whole body</tissue>
    </source>
</reference>
<dbReference type="PANTHER" id="PTHR11012">
    <property type="entry name" value="PROTEIN KINASE-LIKE DOMAIN-CONTAINING"/>
    <property type="match status" value="1"/>
</dbReference>
<dbReference type="AlphaFoldDB" id="A0A5N4AYX8"/>
<dbReference type="InterPro" id="IPR011009">
    <property type="entry name" value="Kinase-like_dom_sf"/>
</dbReference>
<dbReference type="PANTHER" id="PTHR11012:SF30">
    <property type="entry name" value="PROTEIN KINASE-LIKE DOMAIN-CONTAINING"/>
    <property type="match status" value="1"/>
</dbReference>
<sequence length="782" mass="91214">MQQLRYFLLKDRYTIEISNATKPGENWMGLMKSVIVNYQDDDNRKLYLIAKLAPHQDVYRKVFPIKIVYLREIYVYDYVIPEFLKLQEEKQLEQIFQPFARCYTISRAKGNEAIVMENLKIKGFVTGDHHTDVDYSHALLVVKELGRFHAMSYAIRDHKPKVYERFEQDCQETFFNSHMFTPVLTIFRKLGAAVLKSYDPVKDTRQIESLQKSLQKVPRVFRDLRCLQRYGRYSVVNHGDVQMRNLLFKYADETHPLVPTELCMIDWQVARVGSPAFDLLYFFFVCTNREFRGLHYTNLLEEYYKSLAGLLRQLGSKPEELLPYSVLLDHLKSYGAYALYTSMWILSSNMKKEQDIPDIYNSITETANVDHFSTIPNDDYIPRIRDLIDDLLEYGDVENNKIEIASASKPGDNWLGLMYSVSIVDQENSELHLIVKMAPYQAPYRNLFPIRIIYDREIFVYDNVSPQFVQFQEEKGLENIFQPFPKHYATTMQSNSEALVMDNMKTKGFITGDYSAEIDYQHALFVMKELGKLHGMSLAMRDQKPEVFKYLQENCGETFFNSNLFESVVTMITKLGNMVLESYDPISDSLYIEALQGSLKKVGDTFAEKKQVERYGKYAVINHGDAQMRNFMFKYGDPARPSTPTELCLIDWQLTHVASPAFDVLWFIFVCTGQEFRELHYRELLEVYYDSLCSLLRQLGSDPQKLLPFNILTSHLKQFAPYGLYVAIWLTATNMRDIQDIPDLYNSSEAVIIDQFSVVPNKAYVDRIRGVVSDFIKYGYNF</sequence>
<dbReference type="Gene3D" id="3.90.1200.10">
    <property type="match status" value="2"/>
</dbReference>
<dbReference type="InterPro" id="IPR004119">
    <property type="entry name" value="EcKL"/>
</dbReference>
<comment type="caution">
    <text evidence="2">The sequence shown here is derived from an EMBL/GenBank/DDBJ whole genome shotgun (WGS) entry which is preliminary data.</text>
</comment>
<evidence type="ECO:0000259" key="1">
    <source>
        <dbReference type="SMART" id="SM00587"/>
    </source>
</evidence>
<feature type="domain" description="CHK kinase-like" evidence="1">
    <location>
        <begin position="499"/>
        <end position="698"/>
    </location>
</feature>
<feature type="domain" description="CHK kinase-like" evidence="1">
    <location>
        <begin position="114"/>
        <end position="313"/>
    </location>
</feature>
<dbReference type="EMBL" id="VVIM01000002">
    <property type="protein sequence ID" value="KAB0802534.1"/>
    <property type="molecule type" value="Genomic_DNA"/>
</dbReference>
<keyword evidence="3" id="KW-1185">Reference proteome</keyword>
<dbReference type="SMART" id="SM00587">
    <property type="entry name" value="CHK"/>
    <property type="match status" value="2"/>
</dbReference>
<dbReference type="Proteomes" id="UP000327044">
    <property type="component" value="Unassembled WGS sequence"/>
</dbReference>
<gene>
    <name evidence="2" type="ORF">PPYR_04720</name>
</gene>
<evidence type="ECO:0000313" key="3">
    <source>
        <dbReference type="Proteomes" id="UP000327044"/>
    </source>
</evidence>
<dbReference type="Pfam" id="PF02958">
    <property type="entry name" value="EcKL"/>
    <property type="match status" value="2"/>
</dbReference>
<protein>
    <recommendedName>
        <fullName evidence="1">CHK kinase-like domain-containing protein</fullName>
    </recommendedName>
</protein>
<evidence type="ECO:0000313" key="2">
    <source>
        <dbReference type="EMBL" id="KAB0802534.1"/>
    </source>
</evidence>
<dbReference type="InterPro" id="IPR015897">
    <property type="entry name" value="CHK_kinase-like"/>
</dbReference>